<accession>A0A2L1VFV8</accession>
<protein>
    <recommendedName>
        <fullName evidence="1">DUF2460 domain-containing protein</fullName>
    </recommendedName>
</protein>
<dbReference type="InterPro" id="IPR011740">
    <property type="entry name" value="DUF2460"/>
</dbReference>
<dbReference type="Proteomes" id="UP000237921">
    <property type="component" value="Chromosome"/>
</dbReference>
<dbReference type="RefSeq" id="WP_005128469.1">
    <property type="nucleotide sequence ID" value="NZ_CP014019.1"/>
</dbReference>
<organism evidence="2 3">
    <name type="scientific">Acinetobacter nosocomialis</name>
    <dbReference type="NCBI Taxonomy" id="106654"/>
    <lineage>
        <taxon>Bacteria</taxon>
        <taxon>Pseudomonadati</taxon>
        <taxon>Pseudomonadota</taxon>
        <taxon>Gammaproteobacteria</taxon>
        <taxon>Moraxellales</taxon>
        <taxon>Moraxellaceae</taxon>
        <taxon>Acinetobacter</taxon>
        <taxon>Acinetobacter calcoaceticus/baumannii complex</taxon>
    </lineage>
</organism>
<gene>
    <name evidence="2" type="ORF">AL533_06080</name>
</gene>
<name>A0A2L1VFV8_ACINO</name>
<dbReference type="EMBL" id="CP014019">
    <property type="protein sequence ID" value="AVF43981.1"/>
    <property type="molecule type" value="Genomic_DNA"/>
</dbReference>
<dbReference type="AlphaFoldDB" id="A0A2L1VFV8"/>
<evidence type="ECO:0000313" key="2">
    <source>
        <dbReference type="EMBL" id="AVF43981.1"/>
    </source>
</evidence>
<reference evidence="3" key="1">
    <citation type="submission" date="2017-12" db="EMBL/GenBank/DDBJ databases">
        <title>FDA dAtabase for Regulatory Grade micrObial Sequences (FDA-ARGOS): Supporting development and validation of Infectious Disease Dx tests.</title>
        <authorList>
            <person name="Hoffmann M."/>
            <person name="Allard M."/>
            <person name="Evans P."/>
            <person name="Brown E."/>
            <person name="Tallon L."/>
            <person name="Sadzewicz L."/>
            <person name="Sengamalay N."/>
            <person name="Ott S."/>
            <person name="Godinez A."/>
            <person name="Nagaraj S."/>
            <person name="Vavikolanu K."/>
            <person name="Aluvathingal J."/>
            <person name="Nadendla S."/>
            <person name="Sichtig H."/>
        </authorList>
    </citation>
    <scope>NUCLEOTIDE SEQUENCE [LARGE SCALE GENOMIC DNA]</scope>
    <source>
        <strain evidence="3">FDAARGOS_129</strain>
    </source>
</reference>
<proteinExistence type="predicted"/>
<evidence type="ECO:0000313" key="3">
    <source>
        <dbReference type="Proteomes" id="UP000237921"/>
    </source>
</evidence>
<sequence>MSDAIFPELPGLEWDLSKAPMFNTKIMTSINGRELRASFQSFPKYEISLSFGFLRERNGKSELQVIESFFLERRGSFDSFLYKMPEDNEFNCTFVGDGITQKFQIYKTLQTHKQNPTIPHYVNPQMWNQYSKLMWTDEQKLMWGDDYIGWWETEAQIEKIVLSHTEPKILAFNQSMWNRNAIKSMWVSDDALMWKQGVFEITKDGYLILSEPLALDQEITVSGTYYYRCRFKEDTQEYVNFMHKLWKSNKVDLIGSLGNKV</sequence>
<evidence type="ECO:0000259" key="1">
    <source>
        <dbReference type="Pfam" id="PF09343"/>
    </source>
</evidence>
<dbReference type="Pfam" id="PF09343">
    <property type="entry name" value="DUF2460"/>
    <property type="match status" value="1"/>
</dbReference>
<feature type="domain" description="DUF2460" evidence="1">
    <location>
        <begin position="6"/>
        <end position="114"/>
    </location>
</feature>